<dbReference type="eggNOG" id="COG2253">
    <property type="taxonomic scope" value="Bacteria"/>
</dbReference>
<dbReference type="KEGG" id="tgr:Tgr7_1776"/>
<name>B8GSF4_THISH</name>
<dbReference type="EMBL" id="CP001339">
    <property type="protein sequence ID" value="ACL72858.1"/>
    <property type="molecule type" value="Genomic_DNA"/>
</dbReference>
<dbReference type="RefSeq" id="WP_012638340.1">
    <property type="nucleotide sequence ID" value="NC_011901.1"/>
</dbReference>
<sequence>MRKVARLAEAQRRELFAEAAARLGTTPAVVEKDFWVTWVLDRLFSDPALARVLMFKGGTSLSKAYGLIERFSEDIDLVLDWRVLVGEDPLAELSRTRQERLNEAINQQAQRYLRDVLLGQVNQVLEGLCQGDIPEGEPHVIALRYPAAFPDAYLRPQILLEIGPLASWLPHESREIRPYAAEVFPGVFERGACTVQVIKAERTFWEKATILHQEAHRPDDNPQPARYSRHYYDLARMARAPVRAAALADPRLLADVVAFKQRFYPRAWARYELARAGSLRLVPGDTVLRRVESDYRAMGNMIFGDIPSFDDILTALRELETEINRT</sequence>
<organism evidence="1 2">
    <name type="scientific">Thioalkalivibrio sulfidiphilus (strain HL-EbGR7)</name>
    <dbReference type="NCBI Taxonomy" id="396588"/>
    <lineage>
        <taxon>Bacteria</taxon>
        <taxon>Pseudomonadati</taxon>
        <taxon>Pseudomonadota</taxon>
        <taxon>Gammaproteobacteria</taxon>
        <taxon>Chromatiales</taxon>
        <taxon>Ectothiorhodospiraceae</taxon>
        <taxon>Thioalkalivibrio</taxon>
    </lineage>
</organism>
<dbReference type="OrthoDB" id="9780929at2"/>
<proteinExistence type="predicted"/>
<evidence type="ECO:0000313" key="1">
    <source>
        <dbReference type="EMBL" id="ACL72858.1"/>
    </source>
</evidence>
<protein>
    <recommendedName>
        <fullName evidence="3">Nucleotidyl transferase AbiEii/AbiGii toxin family protein</fullName>
    </recommendedName>
</protein>
<dbReference type="Gene3D" id="3.10.450.620">
    <property type="entry name" value="JHP933, nucleotidyltransferase-like core domain"/>
    <property type="match status" value="1"/>
</dbReference>
<dbReference type="STRING" id="396588.Tgr7_1776"/>
<evidence type="ECO:0008006" key="3">
    <source>
        <dbReference type="Google" id="ProtNLM"/>
    </source>
</evidence>
<evidence type="ECO:0000313" key="2">
    <source>
        <dbReference type="Proteomes" id="UP000002383"/>
    </source>
</evidence>
<gene>
    <name evidence="1" type="ordered locus">Tgr7_1776</name>
</gene>
<dbReference type="AlphaFoldDB" id="B8GSF4"/>
<dbReference type="Pfam" id="PF08843">
    <property type="entry name" value="AbiEii"/>
    <property type="match status" value="1"/>
</dbReference>
<dbReference type="InterPro" id="IPR014942">
    <property type="entry name" value="AbiEii"/>
</dbReference>
<keyword evidence="2" id="KW-1185">Reference proteome</keyword>
<accession>B8GSF4</accession>
<dbReference type="Proteomes" id="UP000002383">
    <property type="component" value="Chromosome"/>
</dbReference>
<reference evidence="1 2" key="1">
    <citation type="journal article" date="2011" name="Stand. Genomic Sci.">
        <title>Complete genome sequence of 'Thioalkalivibrio sulfidophilus' HL-EbGr7.</title>
        <authorList>
            <person name="Muyzer G."/>
            <person name="Sorokin D.Y."/>
            <person name="Mavromatis K."/>
            <person name="Lapidus A."/>
            <person name="Clum A."/>
            <person name="Ivanova N."/>
            <person name="Pati A."/>
            <person name="d'Haeseleer P."/>
            <person name="Woyke T."/>
            <person name="Kyrpides N.C."/>
        </authorList>
    </citation>
    <scope>NUCLEOTIDE SEQUENCE [LARGE SCALE GENOMIC DNA]</scope>
    <source>
        <strain evidence="1 2">HL-EbGR7</strain>
    </source>
</reference>
<dbReference type="HOGENOM" id="CLU_066201_0_0_6"/>